<evidence type="ECO:0000256" key="7">
    <source>
        <dbReference type="RuleBase" id="RU004168"/>
    </source>
</evidence>
<dbReference type="EC" id="3.6.1.7" evidence="2 5"/>
<comment type="catalytic activity">
    <reaction evidence="4 5 6">
        <text>an acyl phosphate + H2O = a carboxylate + phosphate + H(+)</text>
        <dbReference type="Rhea" id="RHEA:14965"/>
        <dbReference type="ChEBI" id="CHEBI:15377"/>
        <dbReference type="ChEBI" id="CHEBI:15378"/>
        <dbReference type="ChEBI" id="CHEBI:29067"/>
        <dbReference type="ChEBI" id="CHEBI:43474"/>
        <dbReference type="ChEBI" id="CHEBI:59918"/>
        <dbReference type="EC" id="3.6.1.7"/>
    </reaction>
</comment>
<dbReference type="InterPro" id="IPR020456">
    <property type="entry name" value="Acylphosphatase"/>
</dbReference>
<dbReference type="Gene3D" id="3.30.70.100">
    <property type="match status" value="1"/>
</dbReference>
<dbReference type="RefSeq" id="WP_123222635.1">
    <property type="nucleotide sequence ID" value="NZ_RJSF01000036.1"/>
</dbReference>
<evidence type="ECO:0000256" key="5">
    <source>
        <dbReference type="PROSITE-ProRule" id="PRU00520"/>
    </source>
</evidence>
<evidence type="ECO:0000256" key="1">
    <source>
        <dbReference type="ARBA" id="ARBA00005614"/>
    </source>
</evidence>
<name>A0A3N0GR12_9ACTN</name>
<evidence type="ECO:0000256" key="2">
    <source>
        <dbReference type="ARBA" id="ARBA00012150"/>
    </source>
</evidence>
<dbReference type="AlphaFoldDB" id="A0A3N0GR12"/>
<proteinExistence type="inferred from homology"/>
<feature type="domain" description="Acylphosphatase-like" evidence="8">
    <location>
        <begin position="4"/>
        <end position="89"/>
    </location>
</feature>
<dbReference type="PROSITE" id="PS00150">
    <property type="entry name" value="ACYLPHOSPHATASE_1"/>
    <property type="match status" value="1"/>
</dbReference>
<dbReference type="OrthoDB" id="3182027at2"/>
<dbReference type="SUPFAM" id="SSF54975">
    <property type="entry name" value="Acylphosphatase/BLUF domain-like"/>
    <property type="match status" value="1"/>
</dbReference>
<dbReference type="Pfam" id="PF00708">
    <property type="entry name" value="Acylphosphatase"/>
    <property type="match status" value="1"/>
</dbReference>
<dbReference type="PANTHER" id="PTHR47268">
    <property type="entry name" value="ACYLPHOSPHATASE"/>
    <property type="match status" value="1"/>
</dbReference>
<feature type="active site" evidence="5">
    <location>
        <position position="37"/>
    </location>
</feature>
<keyword evidence="5 6" id="KW-0378">Hydrolase</keyword>
<protein>
    <recommendedName>
        <fullName evidence="3 5">Acylphosphatase</fullName>
        <ecNumber evidence="2 5">3.6.1.7</ecNumber>
    </recommendedName>
</protein>
<dbReference type="PROSITE" id="PS00151">
    <property type="entry name" value="ACYLPHOSPHATASE_2"/>
    <property type="match status" value="1"/>
</dbReference>
<evidence type="ECO:0000313" key="9">
    <source>
        <dbReference type="EMBL" id="RNM14923.1"/>
    </source>
</evidence>
<dbReference type="Proteomes" id="UP000279994">
    <property type="component" value="Unassembled WGS sequence"/>
</dbReference>
<organism evidence="9 10">
    <name type="scientific">Nocardioides pocheonensis</name>
    <dbReference type="NCBI Taxonomy" id="661485"/>
    <lineage>
        <taxon>Bacteria</taxon>
        <taxon>Bacillati</taxon>
        <taxon>Actinomycetota</taxon>
        <taxon>Actinomycetes</taxon>
        <taxon>Propionibacteriales</taxon>
        <taxon>Nocardioidaceae</taxon>
        <taxon>Nocardioides</taxon>
    </lineage>
</organism>
<dbReference type="InterPro" id="IPR036046">
    <property type="entry name" value="Acylphosphatase-like_dom_sf"/>
</dbReference>
<dbReference type="GO" id="GO:0003998">
    <property type="term" value="F:acylphosphatase activity"/>
    <property type="evidence" value="ECO:0007669"/>
    <property type="project" value="UniProtKB-EC"/>
</dbReference>
<comment type="caution">
    <text evidence="9">The sequence shown here is derived from an EMBL/GenBank/DDBJ whole genome shotgun (WGS) entry which is preliminary data.</text>
</comment>
<gene>
    <name evidence="9" type="ORF">EFL26_09370</name>
</gene>
<evidence type="ECO:0000313" key="10">
    <source>
        <dbReference type="Proteomes" id="UP000279994"/>
    </source>
</evidence>
<comment type="similarity">
    <text evidence="1 7">Belongs to the acylphosphatase family.</text>
</comment>
<evidence type="ECO:0000256" key="3">
    <source>
        <dbReference type="ARBA" id="ARBA00015991"/>
    </source>
</evidence>
<evidence type="ECO:0000256" key="6">
    <source>
        <dbReference type="RuleBase" id="RU000553"/>
    </source>
</evidence>
<dbReference type="InterPro" id="IPR017968">
    <property type="entry name" value="Acylphosphatase_CS"/>
</dbReference>
<dbReference type="PANTHER" id="PTHR47268:SF4">
    <property type="entry name" value="ACYLPHOSPHATASE"/>
    <property type="match status" value="1"/>
</dbReference>
<feature type="active site" evidence="5">
    <location>
        <position position="19"/>
    </location>
</feature>
<evidence type="ECO:0000259" key="8">
    <source>
        <dbReference type="PROSITE" id="PS51160"/>
    </source>
</evidence>
<dbReference type="EMBL" id="RJSF01000036">
    <property type="protein sequence ID" value="RNM14923.1"/>
    <property type="molecule type" value="Genomic_DNA"/>
</dbReference>
<accession>A0A3N0GR12</accession>
<reference evidence="9 10" key="1">
    <citation type="submission" date="2018-11" db="EMBL/GenBank/DDBJ databases">
        <authorList>
            <person name="Li F."/>
        </authorList>
    </citation>
    <scope>NUCLEOTIDE SEQUENCE [LARGE SCALE GENOMIC DNA]</scope>
    <source>
        <strain evidence="9 10">Gsoil 818</strain>
    </source>
</reference>
<sequence>MSKAVEVRITGLVQGVSFRFHTLQQARALGVAGWVRNEPDGSVTGHFEGSADAVEELVAWCRRGPAYAQVEDVAVSPADSTGATSFTAG</sequence>
<dbReference type="PRINTS" id="PR00112">
    <property type="entry name" value="ACYLPHPHTASE"/>
</dbReference>
<evidence type="ECO:0000256" key="4">
    <source>
        <dbReference type="ARBA" id="ARBA00047645"/>
    </source>
</evidence>
<keyword evidence="10" id="KW-1185">Reference proteome</keyword>
<dbReference type="InterPro" id="IPR001792">
    <property type="entry name" value="Acylphosphatase-like_dom"/>
</dbReference>
<dbReference type="PROSITE" id="PS51160">
    <property type="entry name" value="ACYLPHOSPHATASE_3"/>
    <property type="match status" value="1"/>
</dbReference>